<accession>A0A2N3WNK6</accession>
<organism evidence="3 4">
    <name type="scientific">Amycolatopsis echigonensis</name>
    <dbReference type="NCBI Taxonomy" id="2576905"/>
    <lineage>
        <taxon>Bacteria</taxon>
        <taxon>Bacillati</taxon>
        <taxon>Actinomycetota</taxon>
        <taxon>Actinomycetes</taxon>
        <taxon>Pseudonocardiales</taxon>
        <taxon>Pseudonocardiaceae</taxon>
        <taxon>Amycolatopsis</taxon>
    </lineage>
</organism>
<name>A0A2N3WNK6_9PSEU</name>
<dbReference type="Proteomes" id="UP000550260">
    <property type="component" value="Unassembled WGS sequence"/>
</dbReference>
<evidence type="ECO:0000313" key="5">
    <source>
        <dbReference type="Proteomes" id="UP000550260"/>
    </source>
</evidence>
<proteinExistence type="predicted"/>
<dbReference type="Proteomes" id="UP000233750">
    <property type="component" value="Unassembled WGS sequence"/>
</dbReference>
<dbReference type="EMBL" id="PJMY01000003">
    <property type="protein sequence ID" value="PKV95450.1"/>
    <property type="molecule type" value="Genomic_DNA"/>
</dbReference>
<evidence type="ECO:0000313" key="2">
    <source>
        <dbReference type="EMBL" id="MBB2498404.1"/>
    </source>
</evidence>
<keyword evidence="4" id="KW-1185">Reference proteome</keyword>
<feature type="signal peptide" evidence="1">
    <location>
        <begin position="1"/>
        <end position="31"/>
    </location>
</feature>
<feature type="chain" id="PRO_5044577510" description="Ig-like domain-containing protein" evidence="1">
    <location>
        <begin position="32"/>
        <end position="567"/>
    </location>
</feature>
<dbReference type="EMBL" id="JACJHR010000004">
    <property type="protein sequence ID" value="MBB2498404.1"/>
    <property type="molecule type" value="Genomic_DNA"/>
</dbReference>
<reference evidence="3 4" key="1">
    <citation type="submission" date="2017-12" db="EMBL/GenBank/DDBJ databases">
        <title>Sequencing the genomes of 1000 Actinobacteria strains.</title>
        <authorList>
            <person name="Klenk H.-P."/>
        </authorList>
    </citation>
    <scope>NUCLEOTIDE SEQUENCE [LARGE SCALE GENOMIC DNA]</scope>
    <source>
        <strain evidence="3 4">DSM 45165</strain>
    </source>
</reference>
<dbReference type="RefSeq" id="WP_134667131.1">
    <property type="nucleotide sequence ID" value="NZ_JACJHR010000004.1"/>
</dbReference>
<evidence type="ECO:0000256" key="1">
    <source>
        <dbReference type="SAM" id="SignalP"/>
    </source>
</evidence>
<reference evidence="2 5" key="2">
    <citation type="submission" date="2020-08" db="EMBL/GenBank/DDBJ databases">
        <title>Amycolatopsis echigonensis JCM 21831.</title>
        <authorList>
            <person name="Tedsree N."/>
            <person name="Kuncharoen N."/>
            <person name="Likhitwitayawuid K."/>
            <person name="Tanasupawat S."/>
        </authorList>
    </citation>
    <scope>NUCLEOTIDE SEQUENCE [LARGE SCALE GENOMIC DNA]</scope>
    <source>
        <strain evidence="2 5">JCM 21831</strain>
    </source>
</reference>
<dbReference type="OrthoDB" id="3598671at2"/>
<dbReference type="AlphaFoldDB" id="A0A2N3WNK6"/>
<evidence type="ECO:0000313" key="3">
    <source>
        <dbReference type="EMBL" id="PKV95450.1"/>
    </source>
</evidence>
<evidence type="ECO:0000313" key="4">
    <source>
        <dbReference type="Proteomes" id="UP000233750"/>
    </source>
</evidence>
<gene>
    <name evidence="3" type="ORF">ATK30_6371</name>
    <name evidence="2" type="ORF">H5411_04540</name>
</gene>
<protein>
    <recommendedName>
        <fullName evidence="6">Ig-like domain-containing protein</fullName>
    </recommendedName>
</protein>
<sequence length="567" mass="58199">MANAMRRVASTTRRAVSVATLIAAAAGGAFGGVASAGAPAQFRELSAEAGTPPGMQFSTDAPRAGAKPDSVVTVKMSLALARMSVVAPRRGVAGGQIEFLQGLQHFASSKLATIKLDGYRCEDYDDAMGTLRVTDGQQDGRDVDGAAFAAFVQDIIAKMSKGSDPAADLAALRAYSLVASCRFRVPSDLVRNIEVAGIVQSGGGNAADIAGRAFLPVDLPEAPAAPAVDGPDDLVVHEGGGLTGTGPRDTLIRWNIDGARIPAPTAYVGHDGKWALRVPPVVPADGKPHQVFVTSETSDGKVTGQSAGRRLTVLPALARPVITDPEDGAVSPGQVLTVSGSNGATVTPVDKNGKPLGSPATIENGTARVSLDKNVPLGTAVRIRATDAATPVSDALFSDPKTVEASAISLLWSPSAAPGGDHLATFAIQPENGDLSSVVGKKITIKAPDGFTFQPISDEKSTVRGRYNITANASDKDGRNNGACTWLADLVSVSPDGKTMTFVFPSVDPVSRDDVVKKLSGGDYPPNQLQVTFHVTADANATAGEKTGGQVTVDGFGAAQFTGRVTT</sequence>
<evidence type="ECO:0008006" key="6">
    <source>
        <dbReference type="Google" id="ProtNLM"/>
    </source>
</evidence>
<accession>A0A8E2AYQ3</accession>
<keyword evidence="1" id="KW-0732">Signal</keyword>
<comment type="caution">
    <text evidence="3">The sequence shown here is derived from an EMBL/GenBank/DDBJ whole genome shotgun (WGS) entry which is preliminary data.</text>
</comment>